<name>A0A1U7CW83_9BACT</name>
<proteinExistence type="predicted"/>
<protein>
    <submittedName>
        <fullName evidence="1">Uncharacterized protein</fullName>
    </submittedName>
</protein>
<organism evidence="1 2">
    <name type="scientific">Paludisphaera borealis</name>
    <dbReference type="NCBI Taxonomy" id="1387353"/>
    <lineage>
        <taxon>Bacteria</taxon>
        <taxon>Pseudomonadati</taxon>
        <taxon>Planctomycetota</taxon>
        <taxon>Planctomycetia</taxon>
        <taxon>Isosphaerales</taxon>
        <taxon>Isosphaeraceae</taxon>
        <taxon>Paludisphaera</taxon>
    </lineage>
</organism>
<gene>
    <name evidence="1" type="ORF">BSF38_04771</name>
</gene>
<dbReference type="RefSeq" id="WP_145952294.1">
    <property type="nucleotide sequence ID" value="NZ_CP019082.1"/>
</dbReference>
<dbReference type="STRING" id="1387353.BSF38_04771"/>
<keyword evidence="2" id="KW-1185">Reference proteome</keyword>
<accession>A0A1U7CW83</accession>
<dbReference type="EMBL" id="CP019082">
    <property type="protein sequence ID" value="APW63207.1"/>
    <property type="molecule type" value="Genomic_DNA"/>
</dbReference>
<sequence length="64" mass="7459">MRHSTLDNSQHWSLDFVIHENLCRACRRAMNLIRKEASKTARFEIKSRTAGWTDQLMLQILTAG</sequence>
<dbReference type="KEGG" id="pbor:BSF38_04771"/>
<dbReference type="AlphaFoldDB" id="A0A1U7CW83"/>
<reference evidence="2" key="1">
    <citation type="submission" date="2016-12" db="EMBL/GenBank/DDBJ databases">
        <title>Comparative genomics of four Isosphaeraceae planctomycetes: a common pool of plasmids and glycoside hydrolase genes.</title>
        <authorList>
            <person name="Ivanova A."/>
        </authorList>
    </citation>
    <scope>NUCLEOTIDE SEQUENCE [LARGE SCALE GENOMIC DNA]</scope>
    <source>
        <strain evidence="2">PX4</strain>
    </source>
</reference>
<dbReference type="Proteomes" id="UP000186309">
    <property type="component" value="Chromosome"/>
</dbReference>
<evidence type="ECO:0000313" key="2">
    <source>
        <dbReference type="Proteomes" id="UP000186309"/>
    </source>
</evidence>
<evidence type="ECO:0000313" key="1">
    <source>
        <dbReference type="EMBL" id="APW63207.1"/>
    </source>
</evidence>